<protein>
    <recommendedName>
        <fullName evidence="3">F-box domain-containing protein</fullName>
    </recommendedName>
</protein>
<name>A0A167HU83_CALVF</name>
<accession>A0A167HU83</accession>
<dbReference type="AlphaFoldDB" id="A0A167HU83"/>
<sequence>MSPVRTLNDLPLDFTDIFWRYEIPVADLATLAGVSRASYMLFNPLLYRIVRITSPDARLFMKIVQQHSHLVQYTRELHVLVVLFSEQQLSETLQRLKTLFHILSVHDNSLQILHLSLSWARHTAPPLLDLWESGLQLLQSVFPPMVRSLNTLRVPLLRTLDAELDFWPWGEAIVLDLRPLLEKVLRLEVVDVPLNHLPLPATALPNLRTFVGNTQDCLTICDGSRPLHTLDLSLPFPDYDLTVMTNGCQDSTALLSRFALTTTLQRLFLVHGGRQDVGINSGDRGYLPLATFHRLARSCPNLTHLEVCVDGSMEEIASVLQLLRTLRWVRIRLRHAAFASARREELERTILKACPSLRFIWLENHGAAHMAEAFTQRNAATSSTFLVERQAYGSFSLKSSPYGLSELMRRYNAKDLDV</sequence>
<gene>
    <name evidence="1" type="ORF">CALVIDRAFT_329018</name>
</gene>
<keyword evidence="2" id="KW-1185">Reference proteome</keyword>
<proteinExistence type="predicted"/>
<dbReference type="OrthoDB" id="3000303at2759"/>
<evidence type="ECO:0000313" key="2">
    <source>
        <dbReference type="Proteomes" id="UP000076738"/>
    </source>
</evidence>
<organism evidence="1 2">
    <name type="scientific">Calocera viscosa (strain TUFC12733)</name>
    <dbReference type="NCBI Taxonomy" id="1330018"/>
    <lineage>
        <taxon>Eukaryota</taxon>
        <taxon>Fungi</taxon>
        <taxon>Dikarya</taxon>
        <taxon>Basidiomycota</taxon>
        <taxon>Agaricomycotina</taxon>
        <taxon>Dacrymycetes</taxon>
        <taxon>Dacrymycetales</taxon>
        <taxon>Dacrymycetaceae</taxon>
        <taxon>Calocera</taxon>
    </lineage>
</organism>
<dbReference type="SUPFAM" id="SSF52047">
    <property type="entry name" value="RNI-like"/>
    <property type="match status" value="1"/>
</dbReference>
<dbReference type="Proteomes" id="UP000076738">
    <property type="component" value="Unassembled WGS sequence"/>
</dbReference>
<evidence type="ECO:0008006" key="3">
    <source>
        <dbReference type="Google" id="ProtNLM"/>
    </source>
</evidence>
<evidence type="ECO:0000313" key="1">
    <source>
        <dbReference type="EMBL" id="KZO91986.1"/>
    </source>
</evidence>
<reference evidence="1 2" key="1">
    <citation type="journal article" date="2016" name="Mol. Biol. Evol.">
        <title>Comparative Genomics of Early-Diverging Mushroom-Forming Fungi Provides Insights into the Origins of Lignocellulose Decay Capabilities.</title>
        <authorList>
            <person name="Nagy L.G."/>
            <person name="Riley R."/>
            <person name="Tritt A."/>
            <person name="Adam C."/>
            <person name="Daum C."/>
            <person name="Floudas D."/>
            <person name="Sun H."/>
            <person name="Yadav J.S."/>
            <person name="Pangilinan J."/>
            <person name="Larsson K.H."/>
            <person name="Matsuura K."/>
            <person name="Barry K."/>
            <person name="Labutti K."/>
            <person name="Kuo R."/>
            <person name="Ohm R.A."/>
            <person name="Bhattacharya S.S."/>
            <person name="Shirouzu T."/>
            <person name="Yoshinaga Y."/>
            <person name="Martin F.M."/>
            <person name="Grigoriev I.V."/>
            <person name="Hibbett D.S."/>
        </authorList>
    </citation>
    <scope>NUCLEOTIDE SEQUENCE [LARGE SCALE GENOMIC DNA]</scope>
    <source>
        <strain evidence="1 2">TUFC12733</strain>
    </source>
</reference>
<dbReference type="EMBL" id="KV417315">
    <property type="protein sequence ID" value="KZO91986.1"/>
    <property type="molecule type" value="Genomic_DNA"/>
</dbReference>